<dbReference type="Gene3D" id="2.40.420.20">
    <property type="match status" value="1"/>
</dbReference>
<keyword evidence="3" id="KW-0812">Transmembrane</keyword>
<dbReference type="AlphaFoldDB" id="F2NIS9"/>
<dbReference type="PANTHER" id="PTHR30469">
    <property type="entry name" value="MULTIDRUG RESISTANCE PROTEIN MDTA"/>
    <property type="match status" value="1"/>
</dbReference>
<dbReference type="InterPro" id="IPR058649">
    <property type="entry name" value="CzcB_C"/>
</dbReference>
<feature type="transmembrane region" description="Helical" evidence="3">
    <location>
        <begin position="12"/>
        <end position="30"/>
    </location>
</feature>
<dbReference type="InterPro" id="IPR058625">
    <property type="entry name" value="MdtA-like_BSH"/>
</dbReference>
<dbReference type="Proteomes" id="UP000000483">
    <property type="component" value="Chromosome"/>
</dbReference>
<dbReference type="RefSeq" id="WP_013707732.1">
    <property type="nucleotide sequence ID" value="NC_015388.1"/>
</dbReference>
<dbReference type="EMBL" id="CP002629">
    <property type="protein sequence ID" value="AEB10623.1"/>
    <property type="molecule type" value="Genomic_DNA"/>
</dbReference>
<evidence type="ECO:0000256" key="3">
    <source>
        <dbReference type="SAM" id="Phobius"/>
    </source>
</evidence>
<keyword evidence="8" id="KW-1185">Reference proteome</keyword>
<dbReference type="Pfam" id="PF25917">
    <property type="entry name" value="BSH_RND"/>
    <property type="match status" value="1"/>
</dbReference>
<dbReference type="GO" id="GO:0015562">
    <property type="term" value="F:efflux transmembrane transporter activity"/>
    <property type="evidence" value="ECO:0007669"/>
    <property type="project" value="TreeGrafter"/>
</dbReference>
<accession>F2NIS9</accession>
<feature type="domain" description="CzcB-like C-terminal circularly permuted SH3-like" evidence="6">
    <location>
        <begin position="312"/>
        <end position="364"/>
    </location>
</feature>
<dbReference type="InterPro" id="IPR058624">
    <property type="entry name" value="MdtA-like_HH"/>
</dbReference>
<dbReference type="Gene3D" id="2.40.30.170">
    <property type="match status" value="1"/>
</dbReference>
<dbReference type="NCBIfam" id="TIGR01730">
    <property type="entry name" value="RND_mfp"/>
    <property type="match status" value="1"/>
</dbReference>
<evidence type="ECO:0000256" key="1">
    <source>
        <dbReference type="ARBA" id="ARBA00009477"/>
    </source>
</evidence>
<feature type="domain" description="Multidrug resistance protein MdtA-like barrel-sandwich hybrid" evidence="5">
    <location>
        <begin position="60"/>
        <end position="227"/>
    </location>
</feature>
<evidence type="ECO:0000313" key="8">
    <source>
        <dbReference type="Proteomes" id="UP000000483"/>
    </source>
</evidence>
<keyword evidence="3" id="KW-0472">Membrane</keyword>
<dbReference type="KEGG" id="dao:Desac_2822"/>
<proteinExistence type="inferred from homology"/>
<dbReference type="Pfam" id="PF25975">
    <property type="entry name" value="CzcB_C"/>
    <property type="match status" value="1"/>
</dbReference>
<dbReference type="OrthoDB" id="9806939at2"/>
<evidence type="ECO:0000256" key="2">
    <source>
        <dbReference type="SAM" id="Coils"/>
    </source>
</evidence>
<reference evidence="7 8" key="1">
    <citation type="journal article" date="2011" name="Stand. Genomic Sci.">
        <title>Complete genome sequence of the acetate-degrading sulfate reducer Desulfobacca acetoxidans type strain (ASRB2).</title>
        <authorList>
            <person name="Goker M."/>
            <person name="Teshima H."/>
            <person name="Lapidus A."/>
            <person name="Nolan M."/>
            <person name="Lucas S."/>
            <person name="Hammon N."/>
            <person name="Deshpande S."/>
            <person name="Cheng J.F."/>
            <person name="Tapia R."/>
            <person name="Han C."/>
            <person name="Goodwin L."/>
            <person name="Pitluck S."/>
            <person name="Huntemann M."/>
            <person name="Liolios K."/>
            <person name="Ivanova N."/>
            <person name="Pagani I."/>
            <person name="Mavromatis K."/>
            <person name="Ovchinikova G."/>
            <person name="Pati A."/>
            <person name="Chen A."/>
            <person name="Palaniappan K."/>
            <person name="Land M."/>
            <person name="Hauser L."/>
            <person name="Brambilla E.M."/>
            <person name="Rohde M."/>
            <person name="Spring S."/>
            <person name="Detter J.C."/>
            <person name="Woyke T."/>
            <person name="Bristow J."/>
            <person name="Eisen J.A."/>
            <person name="Markowitz V."/>
            <person name="Hugenholtz P."/>
            <person name="Kyrpides N.C."/>
            <person name="Klenk H.P."/>
        </authorList>
    </citation>
    <scope>NUCLEOTIDE SEQUENCE [LARGE SCALE GENOMIC DNA]</scope>
    <source>
        <strain evidence="8">ATCC 700848 / DSM 11109 / ASRB2</strain>
    </source>
</reference>
<dbReference type="Gene3D" id="1.10.287.470">
    <property type="entry name" value="Helix hairpin bin"/>
    <property type="match status" value="1"/>
</dbReference>
<dbReference type="Gene3D" id="2.40.50.100">
    <property type="match status" value="1"/>
</dbReference>
<dbReference type="PANTHER" id="PTHR30469:SF33">
    <property type="entry name" value="SLR1207 PROTEIN"/>
    <property type="match status" value="1"/>
</dbReference>
<sequence>MKNPWGGQKIIVAALAFIVLLLLGYSLFLYRPTVMVIAAQPVEIRGEVRGPGTVQSKVPVVVSSKITGILEKLYADQGDRVKKGQLLAEMDAAELKARLAAARAAQNRAQKDVARSRATLAKAQANLNLAQSNYRRDQEVFKPGYISEAAFDTTSAALKVAAGETAEAKASVAATEAAFKQAVAEAQAAAATLDYTRILAPMDGLLTVRRSEVGDTITPGTPIFHMVDMDWIWVAAWIDETRIAVLKAGQEAQIRLRSGRNFTGTVVRLNKEADMVTREMEVNIKFASLPEPLVIGEEAEVAIATGYTRVIAAPWNAVQEQDGHPGVLVVDAGVVKFRPITLGLRDRQRVAVKQGLKEGELIVSPSSQTKPGVKVKSRLVAGK</sequence>
<comment type="similarity">
    <text evidence="1">Belongs to the membrane fusion protein (MFP) (TC 8.A.1) family.</text>
</comment>
<dbReference type="GO" id="GO:1990281">
    <property type="term" value="C:efflux pump complex"/>
    <property type="evidence" value="ECO:0007669"/>
    <property type="project" value="TreeGrafter"/>
</dbReference>
<name>F2NIS9_DESAR</name>
<reference evidence="8" key="2">
    <citation type="submission" date="2011-03" db="EMBL/GenBank/DDBJ databases">
        <title>The complete genome of Desulfobacca acetoxidans DSM 11109.</title>
        <authorList>
            <consortium name="US DOE Joint Genome Institute (JGI-PGF)"/>
            <person name="Lucas S."/>
            <person name="Copeland A."/>
            <person name="Lapidus A."/>
            <person name="Bruce D."/>
            <person name="Goodwin L."/>
            <person name="Pitluck S."/>
            <person name="Peters L."/>
            <person name="Kyrpides N."/>
            <person name="Mavromatis K."/>
            <person name="Ivanova N."/>
            <person name="Ovchinnikova G."/>
            <person name="Teshima H."/>
            <person name="Detter J.C."/>
            <person name="Han C."/>
            <person name="Land M."/>
            <person name="Hauser L."/>
            <person name="Markowitz V."/>
            <person name="Cheng J.-F."/>
            <person name="Hugenholtz P."/>
            <person name="Woyke T."/>
            <person name="Wu D."/>
            <person name="Spring S."/>
            <person name="Schueler E."/>
            <person name="Brambilla E."/>
            <person name="Klenk H.-P."/>
            <person name="Eisen J.A."/>
        </authorList>
    </citation>
    <scope>NUCLEOTIDE SEQUENCE [LARGE SCALE GENOMIC DNA]</scope>
    <source>
        <strain evidence="8">ATCC 700848 / DSM 11109 / ASRB2</strain>
    </source>
</reference>
<keyword evidence="2" id="KW-0175">Coiled coil</keyword>
<dbReference type="SUPFAM" id="SSF111369">
    <property type="entry name" value="HlyD-like secretion proteins"/>
    <property type="match status" value="2"/>
</dbReference>
<dbReference type="HOGENOM" id="CLU_018816_14_4_7"/>
<keyword evidence="3" id="KW-1133">Transmembrane helix</keyword>
<feature type="domain" description="Multidrug resistance protein MdtA-like alpha-helical hairpin" evidence="4">
    <location>
        <begin position="114"/>
        <end position="174"/>
    </location>
</feature>
<dbReference type="Pfam" id="PF25876">
    <property type="entry name" value="HH_MFP_RND"/>
    <property type="match status" value="1"/>
</dbReference>
<dbReference type="InterPro" id="IPR006143">
    <property type="entry name" value="RND_pump_MFP"/>
</dbReference>
<evidence type="ECO:0000259" key="6">
    <source>
        <dbReference type="Pfam" id="PF25975"/>
    </source>
</evidence>
<protein>
    <submittedName>
        <fullName evidence="7">Efflux transporter, RND family, MFP subunit</fullName>
    </submittedName>
</protein>
<organism evidence="7 8">
    <name type="scientific">Desulfobacca acetoxidans (strain ATCC 700848 / DSM 11109 / ASRB2)</name>
    <dbReference type="NCBI Taxonomy" id="880072"/>
    <lineage>
        <taxon>Bacteria</taxon>
        <taxon>Pseudomonadati</taxon>
        <taxon>Thermodesulfobacteriota</taxon>
        <taxon>Desulfobaccia</taxon>
        <taxon>Desulfobaccales</taxon>
        <taxon>Desulfobaccaceae</taxon>
        <taxon>Desulfobacca</taxon>
    </lineage>
</organism>
<gene>
    <name evidence="7" type="ordered locus">Desac_2822</name>
</gene>
<evidence type="ECO:0000313" key="7">
    <source>
        <dbReference type="EMBL" id="AEB10623.1"/>
    </source>
</evidence>
<dbReference type="STRING" id="880072.Desac_2822"/>
<evidence type="ECO:0000259" key="5">
    <source>
        <dbReference type="Pfam" id="PF25917"/>
    </source>
</evidence>
<dbReference type="eggNOG" id="COG0845">
    <property type="taxonomic scope" value="Bacteria"/>
</dbReference>
<feature type="coiled-coil region" evidence="2">
    <location>
        <begin position="92"/>
        <end position="140"/>
    </location>
</feature>
<evidence type="ECO:0000259" key="4">
    <source>
        <dbReference type="Pfam" id="PF25876"/>
    </source>
</evidence>